<gene>
    <name evidence="3" type="ORF">RJ640_004883</name>
</gene>
<organism evidence="3 4">
    <name type="scientific">Escallonia rubra</name>
    <dbReference type="NCBI Taxonomy" id="112253"/>
    <lineage>
        <taxon>Eukaryota</taxon>
        <taxon>Viridiplantae</taxon>
        <taxon>Streptophyta</taxon>
        <taxon>Embryophyta</taxon>
        <taxon>Tracheophyta</taxon>
        <taxon>Spermatophyta</taxon>
        <taxon>Magnoliopsida</taxon>
        <taxon>eudicotyledons</taxon>
        <taxon>Gunneridae</taxon>
        <taxon>Pentapetalae</taxon>
        <taxon>asterids</taxon>
        <taxon>campanulids</taxon>
        <taxon>Escalloniales</taxon>
        <taxon>Escalloniaceae</taxon>
        <taxon>Escallonia</taxon>
    </lineage>
</organism>
<dbReference type="InterPro" id="IPR009060">
    <property type="entry name" value="UBA-like_sf"/>
</dbReference>
<reference evidence="3" key="1">
    <citation type="submission" date="2022-12" db="EMBL/GenBank/DDBJ databases">
        <title>Draft genome assemblies for two species of Escallonia (Escalloniales).</title>
        <authorList>
            <person name="Chanderbali A."/>
            <person name="Dervinis C."/>
            <person name="Anghel I."/>
            <person name="Soltis D."/>
            <person name="Soltis P."/>
            <person name="Zapata F."/>
        </authorList>
    </citation>
    <scope>NUCLEOTIDE SEQUENCE</scope>
    <source>
        <strain evidence="3">UCBG92.1500</strain>
        <tissue evidence="3">Leaf</tissue>
    </source>
</reference>
<feature type="domain" description="GBF-interacting protein 1 N-terminal" evidence="2">
    <location>
        <begin position="9"/>
        <end position="54"/>
    </location>
</feature>
<feature type="compositionally biased region" description="Polar residues" evidence="1">
    <location>
        <begin position="698"/>
        <end position="720"/>
    </location>
</feature>
<dbReference type="PANTHER" id="PTHR46775:SF2">
    <property type="entry name" value="GBF-INTERACTING PROTEIN 1-LIKE"/>
    <property type="match status" value="1"/>
</dbReference>
<dbReference type="InterPro" id="IPR009719">
    <property type="entry name" value="GIP1_N"/>
</dbReference>
<dbReference type="SUPFAM" id="SSF46934">
    <property type="entry name" value="UBA-like"/>
    <property type="match status" value="1"/>
</dbReference>
<proteinExistence type="predicted"/>
<dbReference type="GO" id="GO:0051082">
    <property type="term" value="F:unfolded protein binding"/>
    <property type="evidence" value="ECO:0007669"/>
    <property type="project" value="TreeGrafter"/>
</dbReference>
<name>A0AA88URM7_9ASTE</name>
<evidence type="ECO:0000259" key="2">
    <source>
        <dbReference type="Pfam" id="PF06972"/>
    </source>
</evidence>
<feature type="compositionally biased region" description="Polar residues" evidence="1">
    <location>
        <begin position="83"/>
        <end position="113"/>
    </location>
</feature>
<comment type="caution">
    <text evidence="3">The sequence shown here is derived from an EMBL/GenBank/DDBJ whole genome shotgun (WGS) entry which is preliminary data.</text>
</comment>
<dbReference type="Proteomes" id="UP001187471">
    <property type="component" value="Unassembled WGS sequence"/>
</dbReference>
<feature type="region of interest" description="Disordered" evidence="1">
    <location>
        <begin position="65"/>
        <end position="132"/>
    </location>
</feature>
<evidence type="ECO:0000313" key="3">
    <source>
        <dbReference type="EMBL" id="KAK2991786.1"/>
    </source>
</evidence>
<protein>
    <recommendedName>
        <fullName evidence="2">GBF-interacting protein 1 N-terminal domain-containing protein</fullName>
    </recommendedName>
</protein>
<dbReference type="InterPro" id="IPR044277">
    <property type="entry name" value="GIP1"/>
</dbReference>
<feature type="region of interest" description="Disordered" evidence="1">
    <location>
        <begin position="690"/>
        <end position="720"/>
    </location>
</feature>
<feature type="compositionally biased region" description="Polar residues" evidence="1">
    <location>
        <begin position="336"/>
        <end position="345"/>
    </location>
</feature>
<dbReference type="Pfam" id="PF06972">
    <property type="entry name" value="GIP1_N"/>
    <property type="match status" value="1"/>
</dbReference>
<feature type="region of interest" description="Disordered" evidence="1">
    <location>
        <begin position="315"/>
        <end position="368"/>
    </location>
</feature>
<dbReference type="PANTHER" id="PTHR46775">
    <property type="entry name" value="FLOCCULATION PROTEIN (DUF1296)"/>
    <property type="match status" value="1"/>
</dbReference>
<accession>A0AA88URM7</accession>
<feature type="compositionally biased region" description="Acidic residues" evidence="1">
    <location>
        <begin position="315"/>
        <end position="328"/>
    </location>
</feature>
<evidence type="ECO:0000256" key="1">
    <source>
        <dbReference type="SAM" id="MobiDB-lite"/>
    </source>
</evidence>
<evidence type="ECO:0000313" key="4">
    <source>
        <dbReference type="Proteomes" id="UP001187471"/>
    </source>
</evidence>
<dbReference type="EMBL" id="JAVXUO010000472">
    <property type="protein sequence ID" value="KAK2991786.1"/>
    <property type="molecule type" value="Genomic_DNA"/>
</dbReference>
<keyword evidence="4" id="KW-1185">Reference proteome</keyword>
<dbReference type="AlphaFoldDB" id="A0AA88URM7"/>
<sequence length="720" mass="76194">MSGGSRVLIPSNVLGMIKQIREVTAKHSDDEIYAMLKECNMDPDDAAQKLLYLGTPLTPHRPLGYISRDAGGGRNVGARKENGNTSGAPRATGSSTTSVNGPTSVSNGTSNGPTRAADGGEKQVVGKTPTEPSSRLLNAVLHETESNATSHVTSASANGLTSVSTWSSSRGPAPQPFAGQCIVDETSAALSVVVSATNGTRPITSQLSENNLLSEQLAFFPTHDGSLAVIPNQEHVNGISKVVASDPATEAVANTKPLHENDTVLEEATSELDLKLQKLNLSDQPVIFPDHLQVPEAFKRGLTFGSLDAFIDGEDSESVAEAEAETVQEDGKTEPAQENSQSEPSSCAHGALSTVQEGDCPDHSVHPSHVPVKLLPSQENFSSASVAKHEQSNQEKMLPLGGPPFPLFQAAPDYSFSLVPPVLAPHLVQLEGSEPQASIVMLYSIRALETISDLFTSLRWQNGNSVVSSASDSTAPATQPAGIAQSSVAIPPHLFPFFRHPYSPNYFPYSHFYPHMYFPHSGHHFLGQSGFPQQPSTGNAYIPPAGAAQGVKFPVSSPFEQGSNAGNMTHFGIPSGYGSYGSSPVSYSPSTAVTPGSSASSEDLAASELKEKNVYLTGEDPHAWTSQSQAIRDISGLQANYLYNQHVAFSHAQAGHGAFGGLFHPSQTTPAASIINPFLHQPQTMAESIKPVVPPSGAYQQPQRSENNWSSSLLNRENIG</sequence>